<reference evidence="2 3" key="1">
    <citation type="journal article" date="2018" name="ACS Chem. Biol.">
        <title>Ketoreductase domain dysfunction expands chemodiversity: malyngamide biosynthesis in the cyanobacterium Okeania hirsuta.</title>
        <authorList>
            <person name="Moss N.A."/>
            <person name="Leao T."/>
            <person name="Rankin M."/>
            <person name="McCullough T.M."/>
            <person name="Qu P."/>
            <person name="Korobeynikov A."/>
            <person name="Smith J.L."/>
            <person name="Gerwick L."/>
            <person name="Gerwick W.H."/>
        </authorList>
    </citation>
    <scope>NUCLEOTIDE SEQUENCE [LARGE SCALE GENOMIC DNA]</scope>
    <source>
        <strain evidence="2 3">PAB10Feb10-1</strain>
    </source>
</reference>
<proteinExistence type="predicted"/>
<accession>A0A3N6NPZ9</accession>
<feature type="region of interest" description="Disordered" evidence="1">
    <location>
        <begin position="1"/>
        <end position="28"/>
    </location>
</feature>
<evidence type="ECO:0000256" key="1">
    <source>
        <dbReference type="SAM" id="MobiDB-lite"/>
    </source>
</evidence>
<dbReference type="EMBL" id="RCBY01000436">
    <property type="protein sequence ID" value="RQH19776.1"/>
    <property type="molecule type" value="Genomic_DNA"/>
</dbReference>
<feature type="compositionally biased region" description="Basic and acidic residues" evidence="1">
    <location>
        <begin position="10"/>
        <end position="28"/>
    </location>
</feature>
<evidence type="ECO:0000313" key="3">
    <source>
        <dbReference type="Proteomes" id="UP000269154"/>
    </source>
</evidence>
<comment type="caution">
    <text evidence="2">The sequence shown here is derived from an EMBL/GenBank/DDBJ whole genome shotgun (WGS) entry which is preliminary data.</text>
</comment>
<organism evidence="2 3">
    <name type="scientific">Okeania hirsuta</name>
    <dbReference type="NCBI Taxonomy" id="1458930"/>
    <lineage>
        <taxon>Bacteria</taxon>
        <taxon>Bacillati</taxon>
        <taxon>Cyanobacteriota</taxon>
        <taxon>Cyanophyceae</taxon>
        <taxon>Oscillatoriophycideae</taxon>
        <taxon>Oscillatoriales</taxon>
        <taxon>Microcoleaceae</taxon>
        <taxon>Okeania</taxon>
    </lineage>
</organism>
<protein>
    <submittedName>
        <fullName evidence="2">Uncharacterized protein</fullName>
    </submittedName>
</protein>
<name>A0A3N6NPZ9_9CYAN</name>
<dbReference type="Proteomes" id="UP000269154">
    <property type="component" value="Unassembled WGS sequence"/>
</dbReference>
<dbReference type="AlphaFoldDB" id="A0A3N6NPZ9"/>
<keyword evidence="3" id="KW-1185">Reference proteome</keyword>
<gene>
    <name evidence="2" type="ORF">D5R40_32370</name>
</gene>
<sequence length="82" mass="9356">MLCLAGSKNTVKEGVRSQESEGKKEEEEKEKVFCSRSYPDMISYLFSPTPIFLVLNEELLTPKYNYTNATGFDIILNPVMKN</sequence>
<evidence type="ECO:0000313" key="2">
    <source>
        <dbReference type="EMBL" id="RQH19776.1"/>
    </source>
</evidence>